<dbReference type="GO" id="GO:0046928">
    <property type="term" value="P:regulation of neurotransmitter secretion"/>
    <property type="evidence" value="ECO:0007669"/>
    <property type="project" value="TreeGrafter"/>
</dbReference>
<dbReference type="Gene3D" id="2.60.40.150">
    <property type="entry name" value="C2 domain"/>
    <property type="match status" value="3"/>
</dbReference>
<dbReference type="AlphaFoldDB" id="A0A834FCR5"/>
<keyword evidence="5" id="KW-0812">Transmembrane</keyword>
<evidence type="ECO:0000313" key="6">
    <source>
        <dbReference type="Proteomes" id="UP000646548"/>
    </source>
</evidence>
<dbReference type="CDD" id="cd08376">
    <property type="entry name" value="C2B_MCTP_PRT"/>
    <property type="match status" value="1"/>
</dbReference>
<sequence length="431" mass="48338">MPNPIKGCNVKLHTSLIGPKGINVMGPSNEEGPPEPSCPAMYQLDIVLKRGKNLAIRDRTGTSDPYVKFKIAGKEVFRSKTIHKNLNPVWDERICLLVETLRDPLYVKVFDYDFGFQDDFMGSAYLHLESLEHQRLTLDVTLDLKDPQYPEHNLGSLELAVNLSPKEGDIRDATMLLRRNWKRSSKCQSMRLSDVHRKSQLWRGIVSISLIEGRSLQPMDANGLSDPYVKFRMGHQKYKSKIEDTCFLTSHPVLPNGRIAPPELRGCCPPLGKLVYGCVGLPPPVSLYNSQNTKPSVEGTVDFHLYDEQGGFVDITVWDKDAGKKDDYIGRCTVDLSLLSREHTHKLELPLEDGEGVLVLLVTLTASAAVSISDLSVNMLDDPHERRHILQRYCRCHDPHDHGGSLSTKPQEVNRFVSCTAGTTSDQRGEL</sequence>
<protein>
    <submittedName>
        <fullName evidence="5">Multiple C2 and transmembrane domain-containing protein 1</fullName>
    </submittedName>
</protein>
<comment type="caution">
    <text evidence="5">The sequence shown here is derived from an EMBL/GenBank/DDBJ whole genome shotgun (WGS) entry which is preliminary data.</text>
</comment>
<keyword evidence="5" id="KW-0472">Membrane</keyword>
<dbReference type="Proteomes" id="UP000646548">
    <property type="component" value="Unassembled WGS sequence"/>
</dbReference>
<dbReference type="CDD" id="cd04042">
    <property type="entry name" value="C2A_MCTP_PRT"/>
    <property type="match status" value="1"/>
</dbReference>
<name>A0A834FCR5_ORYME</name>
<organism evidence="5 6">
    <name type="scientific">Oryzias melastigma</name>
    <name type="common">Marine medaka</name>
    <dbReference type="NCBI Taxonomy" id="30732"/>
    <lineage>
        <taxon>Eukaryota</taxon>
        <taxon>Metazoa</taxon>
        <taxon>Chordata</taxon>
        <taxon>Craniata</taxon>
        <taxon>Vertebrata</taxon>
        <taxon>Euteleostomi</taxon>
        <taxon>Actinopterygii</taxon>
        <taxon>Neopterygii</taxon>
        <taxon>Teleostei</taxon>
        <taxon>Neoteleostei</taxon>
        <taxon>Acanthomorphata</taxon>
        <taxon>Ovalentaria</taxon>
        <taxon>Atherinomorphae</taxon>
        <taxon>Beloniformes</taxon>
        <taxon>Adrianichthyidae</taxon>
        <taxon>Oryziinae</taxon>
        <taxon>Oryzias</taxon>
    </lineage>
</organism>
<dbReference type="PANTHER" id="PTHR45911">
    <property type="entry name" value="C2 DOMAIN-CONTAINING PROTEIN"/>
    <property type="match status" value="1"/>
</dbReference>
<dbReference type="PRINTS" id="PR00360">
    <property type="entry name" value="C2DOMAIN"/>
</dbReference>
<proteinExistence type="inferred from homology"/>
<reference evidence="5" key="1">
    <citation type="journal article" name="BMC Genomics">
        <title>Long-read sequencing and de novo genome assembly of marine medaka (Oryzias melastigma).</title>
        <authorList>
            <person name="Liang P."/>
            <person name="Saqib H.S.A."/>
            <person name="Ni X."/>
            <person name="Shen Y."/>
        </authorList>
    </citation>
    <scope>NUCLEOTIDE SEQUENCE</scope>
    <source>
        <strain evidence="5">Bigg-433</strain>
    </source>
</reference>
<evidence type="ECO:0000256" key="1">
    <source>
        <dbReference type="ARBA" id="ARBA00007923"/>
    </source>
</evidence>
<dbReference type="FunFam" id="2.60.40.150:FF:000287">
    <property type="entry name" value="Multiple C2 domains, transmembrane 1b"/>
    <property type="match status" value="1"/>
</dbReference>
<dbReference type="Pfam" id="PF00168">
    <property type="entry name" value="C2"/>
    <property type="match status" value="3"/>
</dbReference>
<evidence type="ECO:0000256" key="3">
    <source>
        <dbReference type="ARBA" id="ARBA00022837"/>
    </source>
</evidence>
<evidence type="ECO:0000313" key="5">
    <source>
        <dbReference type="EMBL" id="KAF6729359.1"/>
    </source>
</evidence>
<comment type="similarity">
    <text evidence="1">Belongs to the MCTP family.</text>
</comment>
<accession>A0A834FCR5</accession>
<dbReference type="SUPFAM" id="SSF49562">
    <property type="entry name" value="C2 domain (Calcium/lipid-binding domain, CaLB)"/>
    <property type="match status" value="2"/>
</dbReference>
<gene>
    <name evidence="5" type="ORF">FQA47_020947</name>
</gene>
<feature type="domain" description="C2" evidence="4">
    <location>
        <begin position="24"/>
        <end position="142"/>
    </location>
</feature>
<dbReference type="InterPro" id="IPR000008">
    <property type="entry name" value="C2_dom"/>
</dbReference>
<dbReference type="EMBL" id="WKFB01000259">
    <property type="protein sequence ID" value="KAF6729359.1"/>
    <property type="molecule type" value="Genomic_DNA"/>
</dbReference>
<keyword evidence="2" id="KW-0479">Metal-binding</keyword>
<evidence type="ECO:0000256" key="2">
    <source>
        <dbReference type="ARBA" id="ARBA00022723"/>
    </source>
</evidence>
<dbReference type="SMART" id="SM00239">
    <property type="entry name" value="C2"/>
    <property type="match status" value="2"/>
</dbReference>
<evidence type="ECO:0000259" key="4">
    <source>
        <dbReference type="PROSITE" id="PS50004"/>
    </source>
</evidence>
<dbReference type="PROSITE" id="PS50004">
    <property type="entry name" value="C2"/>
    <property type="match status" value="2"/>
</dbReference>
<dbReference type="InterPro" id="IPR035892">
    <property type="entry name" value="C2_domain_sf"/>
</dbReference>
<feature type="domain" description="C2" evidence="4">
    <location>
        <begin position="186"/>
        <end position="349"/>
    </location>
</feature>
<dbReference type="GO" id="GO:0030672">
    <property type="term" value="C:synaptic vesicle membrane"/>
    <property type="evidence" value="ECO:0007669"/>
    <property type="project" value="TreeGrafter"/>
</dbReference>
<keyword evidence="3" id="KW-0106">Calcium</keyword>
<dbReference type="GO" id="GO:0005509">
    <property type="term" value="F:calcium ion binding"/>
    <property type="evidence" value="ECO:0007669"/>
    <property type="project" value="TreeGrafter"/>
</dbReference>
<dbReference type="PANTHER" id="PTHR45911:SF3">
    <property type="entry name" value="DYSFERLIN-RELATED"/>
    <property type="match status" value="1"/>
</dbReference>